<reference evidence="2" key="2">
    <citation type="submission" date="2023-05" db="EMBL/GenBank/DDBJ databases">
        <authorList>
            <consortium name="Lawrence Berkeley National Laboratory"/>
            <person name="Steindorff A."/>
            <person name="Hensen N."/>
            <person name="Bonometti L."/>
            <person name="Westerberg I."/>
            <person name="Brannstrom I.O."/>
            <person name="Guillou S."/>
            <person name="Cros-Aarteil S."/>
            <person name="Calhoun S."/>
            <person name="Haridas S."/>
            <person name="Kuo A."/>
            <person name="Mondo S."/>
            <person name="Pangilinan J."/>
            <person name="Riley R."/>
            <person name="Labutti K."/>
            <person name="Andreopoulos B."/>
            <person name="Lipzen A."/>
            <person name="Chen C."/>
            <person name="Yanf M."/>
            <person name="Daum C."/>
            <person name="Ng V."/>
            <person name="Clum A."/>
            <person name="Ohm R."/>
            <person name="Martin F."/>
            <person name="Silar P."/>
            <person name="Natvig D."/>
            <person name="Lalanne C."/>
            <person name="Gautier V."/>
            <person name="Ament-Velasquez S.L."/>
            <person name="Kruys A."/>
            <person name="Hutchinson M.I."/>
            <person name="Powell A.J."/>
            <person name="Barry K."/>
            <person name="Miller A.N."/>
            <person name="Grigoriev I.V."/>
            <person name="Debuchy R."/>
            <person name="Gladieux P."/>
            <person name="Thoren M.H."/>
            <person name="Johannesson H."/>
        </authorList>
    </citation>
    <scope>NUCLEOTIDE SEQUENCE</scope>
    <source>
        <strain evidence="2">CBS 315.58</strain>
    </source>
</reference>
<organism evidence="2 3">
    <name type="scientific">Triangularia verruculosa</name>
    <dbReference type="NCBI Taxonomy" id="2587418"/>
    <lineage>
        <taxon>Eukaryota</taxon>
        <taxon>Fungi</taxon>
        <taxon>Dikarya</taxon>
        <taxon>Ascomycota</taxon>
        <taxon>Pezizomycotina</taxon>
        <taxon>Sordariomycetes</taxon>
        <taxon>Sordariomycetidae</taxon>
        <taxon>Sordariales</taxon>
        <taxon>Podosporaceae</taxon>
        <taxon>Triangularia</taxon>
    </lineage>
</organism>
<dbReference type="Proteomes" id="UP001303160">
    <property type="component" value="Unassembled WGS sequence"/>
</dbReference>
<reference evidence="2" key="1">
    <citation type="journal article" date="2023" name="Mol. Phylogenet. Evol.">
        <title>Genome-scale phylogeny and comparative genomics of the fungal order Sordariales.</title>
        <authorList>
            <person name="Hensen N."/>
            <person name="Bonometti L."/>
            <person name="Westerberg I."/>
            <person name="Brannstrom I.O."/>
            <person name="Guillou S."/>
            <person name="Cros-Aarteil S."/>
            <person name="Calhoun S."/>
            <person name="Haridas S."/>
            <person name="Kuo A."/>
            <person name="Mondo S."/>
            <person name="Pangilinan J."/>
            <person name="Riley R."/>
            <person name="LaButti K."/>
            <person name="Andreopoulos B."/>
            <person name="Lipzen A."/>
            <person name="Chen C."/>
            <person name="Yan M."/>
            <person name="Daum C."/>
            <person name="Ng V."/>
            <person name="Clum A."/>
            <person name="Steindorff A."/>
            <person name="Ohm R.A."/>
            <person name="Martin F."/>
            <person name="Silar P."/>
            <person name="Natvig D.O."/>
            <person name="Lalanne C."/>
            <person name="Gautier V."/>
            <person name="Ament-Velasquez S.L."/>
            <person name="Kruys A."/>
            <person name="Hutchinson M.I."/>
            <person name="Powell A.J."/>
            <person name="Barry K."/>
            <person name="Miller A.N."/>
            <person name="Grigoriev I.V."/>
            <person name="Debuchy R."/>
            <person name="Gladieux P."/>
            <person name="Hiltunen Thoren M."/>
            <person name="Johannesson H."/>
        </authorList>
    </citation>
    <scope>NUCLEOTIDE SEQUENCE</scope>
    <source>
        <strain evidence="2">CBS 315.58</strain>
    </source>
</reference>
<comment type="caution">
    <text evidence="2">The sequence shown here is derived from an EMBL/GenBank/DDBJ whole genome shotgun (WGS) entry which is preliminary data.</text>
</comment>
<evidence type="ECO:0000313" key="3">
    <source>
        <dbReference type="Proteomes" id="UP001303160"/>
    </source>
</evidence>
<name>A0AAN7B007_9PEZI</name>
<keyword evidence="3" id="KW-1185">Reference proteome</keyword>
<dbReference type="InterPro" id="IPR036047">
    <property type="entry name" value="F-box-like_dom_sf"/>
</dbReference>
<proteinExistence type="predicted"/>
<sequence length="382" mass="43558">MNNILVRLWRRLPSVQQQTACTIQLPHELIANILRYLPPESVIALALTCRALFVQFFPRPAPLSDGEKEILLQYLERDFPKLYYCHDCIRLHKWRLIKSFDCTTVSLPPCWDRVGSKNLMTDYVPGHGLYIAYFFARLVMNRHFYGSAHGPSVKDMAVTQPSGKALSEVGMSRSWRTKIINDNLYLHGKLLYRSLSKTKTNKSELLERFLQFVGHCLICPHLEPPSKYPPSVPIIPELVLEGETAGELGPTPGKTRSCTVCFTDYRIRVTWRDDAGCGMWRSGGDGWVIEVERWQRLGRCRSPHDSEWRNLMTPYLDRTAVQRKDVCAPGVIRREWMGAEAGPVEEDVAALVPAIPSLTRYSVRSDSAVTDAHFRIGSRVEL</sequence>
<evidence type="ECO:0000259" key="1">
    <source>
        <dbReference type="PROSITE" id="PS50181"/>
    </source>
</evidence>
<gene>
    <name evidence="2" type="ORF">QBC40DRAFT_317267</name>
</gene>
<dbReference type="Pfam" id="PF12937">
    <property type="entry name" value="F-box-like"/>
    <property type="match status" value="1"/>
</dbReference>
<accession>A0AAN7B007</accession>
<protein>
    <recommendedName>
        <fullName evidence="1">F-box domain-containing protein</fullName>
    </recommendedName>
</protein>
<dbReference type="SUPFAM" id="SSF81383">
    <property type="entry name" value="F-box domain"/>
    <property type="match status" value="1"/>
</dbReference>
<feature type="domain" description="F-box" evidence="1">
    <location>
        <begin position="19"/>
        <end position="50"/>
    </location>
</feature>
<dbReference type="InterPro" id="IPR001810">
    <property type="entry name" value="F-box_dom"/>
</dbReference>
<dbReference type="CDD" id="cd09917">
    <property type="entry name" value="F-box_SF"/>
    <property type="match status" value="1"/>
</dbReference>
<evidence type="ECO:0000313" key="2">
    <source>
        <dbReference type="EMBL" id="KAK4203470.1"/>
    </source>
</evidence>
<dbReference type="AlphaFoldDB" id="A0AAN7B007"/>
<dbReference type="EMBL" id="MU863889">
    <property type="protein sequence ID" value="KAK4203470.1"/>
    <property type="molecule type" value="Genomic_DNA"/>
</dbReference>
<dbReference type="PROSITE" id="PS50181">
    <property type="entry name" value="FBOX"/>
    <property type="match status" value="1"/>
</dbReference>